<name>A0A1W2DAC8_9BACT</name>
<evidence type="ECO:0008006" key="3">
    <source>
        <dbReference type="Google" id="ProtNLM"/>
    </source>
</evidence>
<evidence type="ECO:0000313" key="2">
    <source>
        <dbReference type="Proteomes" id="UP000192418"/>
    </source>
</evidence>
<proteinExistence type="predicted"/>
<evidence type="ECO:0000313" key="1">
    <source>
        <dbReference type="EMBL" id="SMC94421.1"/>
    </source>
</evidence>
<dbReference type="STRING" id="1121400.SAMN02746065_11657"/>
<dbReference type="EMBL" id="FWXY01000016">
    <property type="protein sequence ID" value="SMC94421.1"/>
    <property type="molecule type" value="Genomic_DNA"/>
</dbReference>
<dbReference type="RefSeq" id="WP_084070141.1">
    <property type="nucleotide sequence ID" value="NZ_FWXY01000016.1"/>
</dbReference>
<dbReference type="OrthoDB" id="598068at2"/>
<accession>A0A1W2DAC8</accession>
<reference evidence="1 2" key="1">
    <citation type="submission" date="2017-04" db="EMBL/GenBank/DDBJ databases">
        <authorList>
            <person name="Afonso C.L."/>
            <person name="Miller P.J."/>
            <person name="Scott M.A."/>
            <person name="Spackman E."/>
            <person name="Goraichik I."/>
            <person name="Dimitrov K.M."/>
            <person name="Suarez D.L."/>
            <person name="Swayne D.E."/>
        </authorList>
    </citation>
    <scope>NUCLEOTIDE SEQUENCE [LARGE SCALE GENOMIC DNA]</scope>
    <source>
        <strain evidence="1 2">DSM 3385</strain>
    </source>
</reference>
<protein>
    <recommendedName>
        <fullName evidence="3">Zinc ribbon domain-containing protein</fullName>
    </recommendedName>
</protein>
<sequence>MAFETKEEVFQKILDMDKPHCPHCNLEMSIWEVPEINFSDGLGWGTPYLFVCFNDECPSYKKGWDDLKETMEFSASYRCINQPGNDHFDYMPVFSPIGGMGQKLDDEEMVAREARKEALKVGFSMLTDFYVAKEWDEILKILLDPMKPARVRLKAAEMVGELADTDAIEHMTNHKFPSPLLQKAVADAVKSIHKRHYTRECPFCAEIIKNRASICKHCGKEVPKA</sequence>
<gene>
    <name evidence="1" type="ORF">SAMN02746065_11657</name>
</gene>
<dbReference type="AlphaFoldDB" id="A0A1W2DAC8"/>
<dbReference type="Proteomes" id="UP000192418">
    <property type="component" value="Unassembled WGS sequence"/>
</dbReference>
<keyword evidence="2" id="KW-1185">Reference proteome</keyword>
<organism evidence="1 2">
    <name type="scientific">Desulfocicer vacuolatum DSM 3385</name>
    <dbReference type="NCBI Taxonomy" id="1121400"/>
    <lineage>
        <taxon>Bacteria</taxon>
        <taxon>Pseudomonadati</taxon>
        <taxon>Thermodesulfobacteriota</taxon>
        <taxon>Desulfobacteria</taxon>
        <taxon>Desulfobacterales</taxon>
        <taxon>Desulfobacteraceae</taxon>
        <taxon>Desulfocicer</taxon>
    </lineage>
</organism>